<dbReference type="EMBL" id="CAADIO010000050">
    <property type="protein sequence ID" value="VFR97003.1"/>
    <property type="molecule type" value="Genomic_DNA"/>
</dbReference>
<evidence type="ECO:0008006" key="2">
    <source>
        <dbReference type="Google" id="ProtNLM"/>
    </source>
</evidence>
<gene>
    <name evidence="1" type="ORF">RAN3_2720</name>
</gene>
<dbReference type="InterPro" id="IPR029058">
    <property type="entry name" value="AB_hydrolase_fold"/>
</dbReference>
<reference evidence="1" key="1">
    <citation type="submission" date="2019-03" db="EMBL/GenBank/DDBJ databases">
        <authorList>
            <person name="Danneels B."/>
        </authorList>
    </citation>
    <scope>NUCLEOTIDE SEQUENCE</scope>
</reference>
<name>A0A484VFJ5_9ZZZZ</name>
<evidence type="ECO:0000313" key="1">
    <source>
        <dbReference type="EMBL" id="VFR97003.1"/>
    </source>
</evidence>
<dbReference type="Gene3D" id="3.40.50.1820">
    <property type="entry name" value="alpha/beta hydrolase"/>
    <property type="match status" value="1"/>
</dbReference>
<proteinExistence type="predicted"/>
<dbReference type="SUPFAM" id="SSF53474">
    <property type="entry name" value="alpha/beta-Hydrolases"/>
    <property type="match status" value="1"/>
</dbReference>
<accession>A0A484VFJ5</accession>
<sequence>MLPSKSFLLALALALALAMTLSAGCASVDRQAHADALAAAGHLQHERLQADAFVLTAYTRITRADQPLRVYLEGDGFAWVSRNQPSLDPTPRNPVGLMLAAQDPSPNVAYLARPCQYTPMADNPQCGSAWWTGKRFAPPVVASLNAALDQLRTRTPGQPLELVGYSGGGALAVLLAARRQDVAAIRTVAGNLDTEFVNALHQVSAMPESLNPITDAPRVANIPQRHFSGANDAIVPPRVAQRFVAATGTRCASTQIIPGLDHGGDWAQHWRTLLGNAPACRDGTSP</sequence>
<organism evidence="1">
    <name type="scientific">plant metagenome</name>
    <dbReference type="NCBI Taxonomy" id="1297885"/>
    <lineage>
        <taxon>unclassified sequences</taxon>
        <taxon>metagenomes</taxon>
        <taxon>organismal metagenomes</taxon>
    </lineage>
</organism>
<protein>
    <recommendedName>
        <fullName evidence="2">Alpha/beta hydrolase</fullName>
    </recommendedName>
</protein>
<dbReference type="PROSITE" id="PS51257">
    <property type="entry name" value="PROKAR_LIPOPROTEIN"/>
    <property type="match status" value="1"/>
</dbReference>
<dbReference type="AlphaFoldDB" id="A0A484VFJ5"/>